<dbReference type="GO" id="GO:0009396">
    <property type="term" value="P:folic acid-containing compound biosynthetic process"/>
    <property type="evidence" value="ECO:0007669"/>
    <property type="project" value="TreeGrafter"/>
</dbReference>
<dbReference type="GO" id="GO:0005524">
    <property type="term" value="F:ATP binding"/>
    <property type="evidence" value="ECO:0007669"/>
    <property type="project" value="UniProtKB-KW"/>
</dbReference>
<keyword evidence="2" id="KW-0547">Nucleotide-binding</keyword>
<reference evidence="4" key="1">
    <citation type="submission" date="2018-05" db="EMBL/GenBank/DDBJ databases">
        <authorList>
            <person name="Lanie J.A."/>
            <person name="Ng W.-L."/>
            <person name="Kazmierczak K.M."/>
            <person name="Andrzejewski T.M."/>
            <person name="Davidsen T.M."/>
            <person name="Wayne K.J."/>
            <person name="Tettelin H."/>
            <person name="Glass J.I."/>
            <person name="Rusch D."/>
            <person name="Podicherti R."/>
            <person name="Tsui H.-C.T."/>
            <person name="Winkler M.E."/>
        </authorList>
    </citation>
    <scope>NUCLEOTIDE SEQUENCE</scope>
</reference>
<evidence type="ECO:0000256" key="1">
    <source>
        <dbReference type="ARBA" id="ARBA00010638"/>
    </source>
</evidence>
<dbReference type="InterPro" id="IPR024185">
    <property type="entry name" value="FTHF_cligase-like_sf"/>
</dbReference>
<dbReference type="SUPFAM" id="SSF100950">
    <property type="entry name" value="NagB/RpiA/CoA transferase-like"/>
    <property type="match status" value="1"/>
</dbReference>
<dbReference type="NCBIfam" id="TIGR02727">
    <property type="entry name" value="MTHFS_bact"/>
    <property type="match status" value="1"/>
</dbReference>
<dbReference type="PANTHER" id="PTHR23407">
    <property type="entry name" value="ATPASE INHIBITOR/5-FORMYLTETRAHYDROFOLATE CYCLO-LIGASE"/>
    <property type="match status" value="1"/>
</dbReference>
<name>A0A381TZ36_9ZZZZ</name>
<dbReference type="AlphaFoldDB" id="A0A381TZ36"/>
<dbReference type="GO" id="GO:0035999">
    <property type="term" value="P:tetrahydrofolate interconversion"/>
    <property type="evidence" value="ECO:0007669"/>
    <property type="project" value="TreeGrafter"/>
</dbReference>
<gene>
    <name evidence="4" type="ORF">METZ01_LOCUS73953</name>
</gene>
<evidence type="ECO:0008006" key="5">
    <source>
        <dbReference type="Google" id="ProtNLM"/>
    </source>
</evidence>
<evidence type="ECO:0000256" key="3">
    <source>
        <dbReference type="ARBA" id="ARBA00022840"/>
    </source>
</evidence>
<dbReference type="Pfam" id="PF01812">
    <property type="entry name" value="5-FTHF_cyc-lig"/>
    <property type="match status" value="1"/>
</dbReference>
<dbReference type="EMBL" id="UINC01005402">
    <property type="protein sequence ID" value="SVA21099.1"/>
    <property type="molecule type" value="Genomic_DNA"/>
</dbReference>
<dbReference type="GO" id="GO:0030272">
    <property type="term" value="F:5-formyltetrahydrofolate cyclo-ligase activity"/>
    <property type="evidence" value="ECO:0007669"/>
    <property type="project" value="TreeGrafter"/>
</dbReference>
<sequence length="188" mass="21146">MDKNLIRKTVLRQRSALSALEKSQAESVMLESLLNWEVFKNAGVIHIFISKPDEPDTRPIIEHCWSSRKKIAVPVVLPDTFDLFHSEIKSFDDLVSGMHGTQEPSPERRIKINPESFDLVIVPGVAFDRQGGRLGHGKGYYDRFLELTSAFRLGLTFDCQLLETVPTELHDVPMNAILSESGIVETNA</sequence>
<dbReference type="PIRSF" id="PIRSF006806">
    <property type="entry name" value="FTHF_cligase"/>
    <property type="match status" value="1"/>
</dbReference>
<proteinExistence type="inferred from homology"/>
<organism evidence="4">
    <name type="scientific">marine metagenome</name>
    <dbReference type="NCBI Taxonomy" id="408172"/>
    <lineage>
        <taxon>unclassified sequences</taxon>
        <taxon>metagenomes</taxon>
        <taxon>ecological metagenomes</taxon>
    </lineage>
</organism>
<dbReference type="PANTHER" id="PTHR23407:SF1">
    <property type="entry name" value="5-FORMYLTETRAHYDROFOLATE CYCLO-LIGASE"/>
    <property type="match status" value="1"/>
</dbReference>
<dbReference type="InterPro" id="IPR037171">
    <property type="entry name" value="NagB/RpiA_transferase-like"/>
</dbReference>
<evidence type="ECO:0000313" key="4">
    <source>
        <dbReference type="EMBL" id="SVA21099.1"/>
    </source>
</evidence>
<dbReference type="InterPro" id="IPR002698">
    <property type="entry name" value="FTHF_cligase"/>
</dbReference>
<protein>
    <recommendedName>
        <fullName evidence="5">5-formyltetrahydrofolate cyclo-ligase</fullName>
    </recommendedName>
</protein>
<accession>A0A381TZ36</accession>
<dbReference type="Gene3D" id="3.40.50.10420">
    <property type="entry name" value="NagB/RpiA/CoA transferase-like"/>
    <property type="match status" value="1"/>
</dbReference>
<keyword evidence="3" id="KW-0067">ATP-binding</keyword>
<evidence type="ECO:0000256" key="2">
    <source>
        <dbReference type="ARBA" id="ARBA00022741"/>
    </source>
</evidence>
<comment type="similarity">
    <text evidence="1">Belongs to the 5-formyltetrahydrofolate cyclo-ligase family.</text>
</comment>